<evidence type="ECO:0000256" key="17">
    <source>
        <dbReference type="SAM" id="SignalP"/>
    </source>
</evidence>
<proteinExistence type="inferred from homology"/>
<evidence type="ECO:0000259" key="20">
    <source>
        <dbReference type="Pfam" id="PF21365"/>
    </source>
</evidence>
<dbReference type="Pfam" id="PF01055">
    <property type="entry name" value="Glyco_hydro_31_2nd"/>
    <property type="match status" value="1"/>
</dbReference>
<feature type="region of interest" description="Disordered" evidence="16">
    <location>
        <begin position="513"/>
        <end position="551"/>
    </location>
</feature>
<dbReference type="InterPro" id="IPR017853">
    <property type="entry name" value="GH"/>
</dbReference>
<dbReference type="PANTHER" id="PTHR22762:SF67">
    <property type="entry name" value="ALPHA_BETA-GLUCOSIDASE AGDC-RELATED"/>
    <property type="match status" value="1"/>
</dbReference>
<evidence type="ECO:0000256" key="5">
    <source>
        <dbReference type="ARBA" id="ARBA00014002"/>
    </source>
</evidence>
<reference evidence="21" key="1">
    <citation type="journal article" date="2023" name="BMC Genomics">
        <title>Chromosome-level genome assemblies of Cutaneotrichosporon spp. (Trichosporonales, Basidiomycota) reveal imbalanced evolution between nucleotide sequences and chromosome synteny.</title>
        <authorList>
            <person name="Kobayashi Y."/>
            <person name="Kayamori A."/>
            <person name="Aoki K."/>
            <person name="Shiwa Y."/>
            <person name="Matsutani M."/>
            <person name="Fujita N."/>
            <person name="Sugita T."/>
            <person name="Iwasaki W."/>
            <person name="Tanaka N."/>
            <person name="Takashima M."/>
        </authorList>
    </citation>
    <scope>NUCLEOTIDE SEQUENCE</scope>
    <source>
        <strain evidence="21">HIS016</strain>
    </source>
</reference>
<dbReference type="Gene3D" id="2.60.40.1760">
    <property type="entry name" value="glycosyl hydrolase (family 31)"/>
    <property type="match status" value="1"/>
</dbReference>
<dbReference type="GO" id="GO:0008422">
    <property type="term" value="F:beta-glucosidase activity"/>
    <property type="evidence" value="ECO:0007669"/>
    <property type="project" value="UniProtKB-EC"/>
</dbReference>
<dbReference type="GO" id="GO:0030246">
    <property type="term" value="F:carbohydrate binding"/>
    <property type="evidence" value="ECO:0007669"/>
    <property type="project" value="InterPro"/>
</dbReference>
<evidence type="ECO:0000256" key="1">
    <source>
        <dbReference type="ARBA" id="ARBA00000448"/>
    </source>
</evidence>
<protein>
    <recommendedName>
        <fullName evidence="5">Probable alpha/beta-glucosidase agdC</fullName>
        <ecNumber evidence="4">3.2.1.21</ecNumber>
    </recommendedName>
</protein>
<evidence type="ECO:0000256" key="6">
    <source>
        <dbReference type="ARBA" id="ARBA00022525"/>
    </source>
</evidence>
<feature type="signal peptide" evidence="17">
    <location>
        <begin position="1"/>
        <end position="18"/>
    </location>
</feature>
<keyword evidence="6" id="KW-0964">Secreted</keyword>
<dbReference type="PANTHER" id="PTHR22762">
    <property type="entry name" value="ALPHA-GLUCOSIDASE"/>
    <property type="match status" value="1"/>
</dbReference>
<keyword evidence="7 17" id="KW-0732">Signal</keyword>
<evidence type="ECO:0000256" key="11">
    <source>
        <dbReference type="ARBA" id="ARBA00023295"/>
    </source>
</evidence>
<feature type="chain" id="PRO_5041969177" description="Probable alpha/beta-glucosidase agdC" evidence="17">
    <location>
        <begin position="19"/>
        <end position="965"/>
    </location>
</feature>
<evidence type="ECO:0000256" key="2">
    <source>
        <dbReference type="ARBA" id="ARBA00004613"/>
    </source>
</evidence>
<evidence type="ECO:0000256" key="16">
    <source>
        <dbReference type="SAM" id="MobiDB-lite"/>
    </source>
</evidence>
<dbReference type="InterPro" id="IPR025887">
    <property type="entry name" value="Glyco_hydro_31_N_dom"/>
</dbReference>
<dbReference type="GO" id="GO:0005576">
    <property type="term" value="C:extracellular region"/>
    <property type="evidence" value="ECO:0007669"/>
    <property type="project" value="UniProtKB-SubCell"/>
</dbReference>
<dbReference type="SUPFAM" id="SSF51011">
    <property type="entry name" value="Glycosyl hydrolase domain"/>
    <property type="match status" value="1"/>
</dbReference>
<evidence type="ECO:0000256" key="13">
    <source>
        <dbReference type="ARBA" id="ARBA00023326"/>
    </source>
</evidence>
<gene>
    <name evidence="21" type="ORF">CspeluHIS016_0505830</name>
</gene>
<sequence>MKLSTSALVLAAASQAATVPFDHAQRLLRPRQDAGNGIIDIPSPVNHTGQPDKCTGYKVDELQPLDTGFDGTLLLLGECNAYGPDYERLKIQVRYETHDRLRVRITDAEGKAHVVPDDVAQWPSIDDHTITADESNLAIDIVREPFGFKVHRKADGEVLFNTEGHPLIFEEQYVRVRSALAEGSNIQGLAQHSDNFTLPIHEDGYTRTLWTRDAYGIPGRTNLYGSHPFYVNQKVGEHASASGTFLLSSQGMDVKFPNNGSEIEYNTLGGIVDLFFFNGPTPADVARQGSQVWGVSEPVPYWSLGFHSCRYGYLDIAHVAEVVANYTAAGIPLEVQWMDIDYMKDRWIQTLDPDRFALEKVRYVIDQLHASNQHMIVMVDPSTFSGTPNVSADSYETLQTGKEQGIFMAYPDGSLYEGVVWPGPTAFPDWTHERAQAWWDAEFARFFNPETGVDVSGIWLDMNEPANFLPYLEANIYRVSVEREMPPRRPLPRLIPRSIPGFAAFTAGQNISAPFGSSNSSDETAAANATRRSLHKRQTQSPPPSVVDDYLSPELDSQWLYPPYRIQDRRAPPSKAGDQEGLKNISDFSARTDIVQANGARTYDEHNLYGSRHAIVTHNALVKRRPGKRAFTIARSSFSGTPSSIWMGDNLSTWEQYIQTIRQMFQFAAVAGVGVVGADSCGFGGNTTETLCARWAWLGAFNTFYRNHNELSSISQEFYLWNLTTIAARAAGHVRLQLLDYTYSFLQQHAEDGTPAIWPLSWVHPQDRHTIGLEAQFYYGPHLLVSPVVDENSTSVAIYLPATRYYDFFTLASVEGNGTTVTLSDVGYDTMPLHIKGGAVLPLRYGKAMTTAENRQLPFRLVVAPDASGGAHGYLRLDDGESTDMGDNVSDINLDFDGCTLRITGTFGYGECNTLDSIVFAGQEARKRVFVDGKACHDVVYDKHAKTITVHLARKLDCEMTVKLK</sequence>
<dbReference type="SUPFAM" id="SSF74650">
    <property type="entry name" value="Galactose mutarotase-like"/>
    <property type="match status" value="1"/>
</dbReference>
<comment type="caution">
    <text evidence="21">The sequence shown here is derived from an EMBL/GenBank/DDBJ whole genome shotgun (WGS) entry which is preliminary data.</text>
</comment>
<keyword evidence="9" id="KW-0325">Glycoprotein</keyword>
<evidence type="ECO:0000256" key="12">
    <source>
        <dbReference type="ARBA" id="ARBA00023316"/>
    </source>
</evidence>
<dbReference type="EMBL" id="BTCM01000005">
    <property type="protein sequence ID" value="GMK58551.1"/>
    <property type="molecule type" value="Genomic_DNA"/>
</dbReference>
<dbReference type="Pfam" id="PF21365">
    <property type="entry name" value="Glyco_hydro_31_3rd"/>
    <property type="match status" value="1"/>
</dbReference>
<dbReference type="Proteomes" id="UP001222932">
    <property type="component" value="Unassembled WGS sequence"/>
</dbReference>
<keyword evidence="11 15" id="KW-0326">Glycosidase</keyword>
<evidence type="ECO:0000256" key="8">
    <source>
        <dbReference type="ARBA" id="ARBA00022801"/>
    </source>
</evidence>
<keyword evidence="12" id="KW-0961">Cell wall biogenesis/degradation</keyword>
<feature type="domain" description="Glycoside hydrolase family 31 TIM barrel" evidence="18">
    <location>
        <begin position="299"/>
        <end position="744"/>
    </location>
</feature>
<evidence type="ECO:0000256" key="10">
    <source>
        <dbReference type="ARBA" id="ARBA00023277"/>
    </source>
</evidence>
<evidence type="ECO:0000256" key="7">
    <source>
        <dbReference type="ARBA" id="ARBA00022729"/>
    </source>
</evidence>
<dbReference type="GO" id="GO:0071555">
    <property type="term" value="P:cell wall organization"/>
    <property type="evidence" value="ECO:0007669"/>
    <property type="project" value="UniProtKB-KW"/>
</dbReference>
<dbReference type="EC" id="3.2.1.21" evidence="4"/>
<evidence type="ECO:0000259" key="19">
    <source>
        <dbReference type="Pfam" id="PF13802"/>
    </source>
</evidence>
<keyword evidence="10" id="KW-0119">Carbohydrate metabolism</keyword>
<evidence type="ECO:0000256" key="9">
    <source>
        <dbReference type="ARBA" id="ARBA00023180"/>
    </source>
</evidence>
<keyword evidence="8 15" id="KW-0378">Hydrolase</keyword>
<comment type="similarity">
    <text evidence="3 15">Belongs to the glycosyl hydrolase 31 family.</text>
</comment>
<reference evidence="21" key="2">
    <citation type="submission" date="2023-06" db="EMBL/GenBank/DDBJ databases">
        <authorList>
            <person name="Kobayashi Y."/>
            <person name="Kayamori A."/>
            <person name="Aoki K."/>
            <person name="Shiwa Y."/>
            <person name="Fujita N."/>
            <person name="Sugita T."/>
            <person name="Iwasaki W."/>
            <person name="Tanaka N."/>
            <person name="Takashima M."/>
        </authorList>
    </citation>
    <scope>NUCLEOTIDE SEQUENCE</scope>
    <source>
        <strain evidence="21">HIS016</strain>
    </source>
</reference>
<comment type="catalytic activity">
    <reaction evidence="1">
        <text>Hydrolysis of terminal, non-reducing beta-D-glucosyl residues with release of beta-D-glucose.</text>
        <dbReference type="EC" id="3.2.1.21"/>
    </reaction>
</comment>
<dbReference type="InterPro" id="IPR000322">
    <property type="entry name" value="Glyco_hydro_31_TIM"/>
</dbReference>
<comment type="subcellular location">
    <subcellularLocation>
        <location evidence="2">Secreted</location>
    </subcellularLocation>
</comment>
<dbReference type="InterPro" id="IPR013780">
    <property type="entry name" value="Glyco_hydro_b"/>
</dbReference>
<evidence type="ECO:0000313" key="21">
    <source>
        <dbReference type="EMBL" id="GMK58551.1"/>
    </source>
</evidence>
<comment type="function">
    <text evidence="14">Glucosidase involved in the degradation of cellulosic biomass. Has both alpha- and beta-glucosidase activity.</text>
</comment>
<evidence type="ECO:0000256" key="4">
    <source>
        <dbReference type="ARBA" id="ARBA00012744"/>
    </source>
</evidence>
<dbReference type="PROSITE" id="PS00129">
    <property type="entry name" value="GLYCOSYL_HYDROL_F31_1"/>
    <property type="match status" value="1"/>
</dbReference>
<keyword evidence="22" id="KW-1185">Reference proteome</keyword>
<feature type="compositionally biased region" description="Polar residues" evidence="16">
    <location>
        <begin position="513"/>
        <end position="523"/>
    </location>
</feature>
<name>A0AAD3YCY8_9TREE</name>
<dbReference type="Gene3D" id="3.20.20.80">
    <property type="entry name" value="Glycosidases"/>
    <property type="match status" value="2"/>
</dbReference>
<dbReference type="Pfam" id="PF13802">
    <property type="entry name" value="Gal_mutarotas_2"/>
    <property type="match status" value="1"/>
</dbReference>
<dbReference type="CDD" id="cd14752">
    <property type="entry name" value="GH31_N"/>
    <property type="match status" value="1"/>
</dbReference>
<feature type="domain" description="Glycoside hydrolase family 31 N-terminal" evidence="19">
    <location>
        <begin position="111"/>
        <end position="250"/>
    </location>
</feature>
<evidence type="ECO:0000256" key="15">
    <source>
        <dbReference type="RuleBase" id="RU361185"/>
    </source>
</evidence>
<dbReference type="GO" id="GO:0000272">
    <property type="term" value="P:polysaccharide catabolic process"/>
    <property type="evidence" value="ECO:0007669"/>
    <property type="project" value="UniProtKB-KW"/>
</dbReference>
<evidence type="ECO:0000259" key="18">
    <source>
        <dbReference type="Pfam" id="PF01055"/>
    </source>
</evidence>
<dbReference type="InterPro" id="IPR048395">
    <property type="entry name" value="Glyco_hydro_31_C"/>
</dbReference>
<evidence type="ECO:0000313" key="22">
    <source>
        <dbReference type="Proteomes" id="UP001222932"/>
    </source>
</evidence>
<evidence type="ECO:0000256" key="14">
    <source>
        <dbReference type="ARBA" id="ARBA00025512"/>
    </source>
</evidence>
<keyword evidence="13" id="KW-0624">Polysaccharide degradation</keyword>
<dbReference type="InterPro" id="IPR030458">
    <property type="entry name" value="Glyco_hydro_31_AS"/>
</dbReference>
<dbReference type="Gene3D" id="2.60.40.1180">
    <property type="entry name" value="Golgi alpha-mannosidase II"/>
    <property type="match status" value="2"/>
</dbReference>
<dbReference type="InterPro" id="IPR011013">
    <property type="entry name" value="Gal_mutarotase_sf_dom"/>
</dbReference>
<dbReference type="SUPFAM" id="SSF51445">
    <property type="entry name" value="(Trans)glycosidases"/>
    <property type="match status" value="1"/>
</dbReference>
<feature type="domain" description="Glycosyl hydrolase family 31 C-terminal" evidence="20">
    <location>
        <begin position="753"/>
        <end position="841"/>
    </location>
</feature>
<dbReference type="AlphaFoldDB" id="A0AAD3YCY8"/>
<accession>A0AAD3YCY8</accession>
<evidence type="ECO:0000256" key="3">
    <source>
        <dbReference type="ARBA" id="ARBA00007806"/>
    </source>
</evidence>
<organism evidence="21 22">
    <name type="scientific">Cutaneotrichosporon spelunceum</name>
    <dbReference type="NCBI Taxonomy" id="1672016"/>
    <lineage>
        <taxon>Eukaryota</taxon>
        <taxon>Fungi</taxon>
        <taxon>Dikarya</taxon>
        <taxon>Basidiomycota</taxon>
        <taxon>Agaricomycotina</taxon>
        <taxon>Tremellomycetes</taxon>
        <taxon>Trichosporonales</taxon>
        <taxon>Trichosporonaceae</taxon>
        <taxon>Cutaneotrichosporon</taxon>
    </lineage>
</organism>